<dbReference type="Pfam" id="PF00582">
    <property type="entry name" value="Usp"/>
    <property type="match status" value="1"/>
</dbReference>
<protein>
    <submittedName>
        <fullName evidence="2">Universal stress protein</fullName>
    </submittedName>
</protein>
<keyword evidence="3" id="KW-1185">Reference proteome</keyword>
<dbReference type="RefSeq" id="WP_121915900.1">
    <property type="nucleotide sequence ID" value="NZ_REFV01000001.1"/>
</dbReference>
<proteinExistence type="predicted"/>
<dbReference type="Gene3D" id="3.40.50.620">
    <property type="entry name" value="HUPs"/>
    <property type="match status" value="2"/>
</dbReference>
<dbReference type="Proteomes" id="UP000281985">
    <property type="component" value="Unassembled WGS sequence"/>
</dbReference>
<dbReference type="OrthoDB" id="9788959at2"/>
<evidence type="ECO:0000313" key="2">
    <source>
        <dbReference type="EMBL" id="RMB64104.1"/>
    </source>
</evidence>
<accession>A0A3M0GHF9</accession>
<evidence type="ECO:0000313" key="3">
    <source>
        <dbReference type="Proteomes" id="UP000281985"/>
    </source>
</evidence>
<dbReference type="CDD" id="cd00293">
    <property type="entry name" value="USP-like"/>
    <property type="match status" value="1"/>
</dbReference>
<gene>
    <name evidence="2" type="ORF">EAX61_01640</name>
</gene>
<name>A0A3M0GHF9_9FLAO</name>
<dbReference type="SUPFAM" id="SSF52402">
    <property type="entry name" value="Adenine nucleotide alpha hydrolases-like"/>
    <property type="match status" value="2"/>
</dbReference>
<sequence>MKRKILIPTDFSKNAWNAVTFASDLFKHQECIFYLLNAYSTSGYSTGDLMVPEPGTKSYDNAQTVSENGLAKIMDMLDFREDNPKHEYRTLSEFNDPLSAMRNVIEKVDIELVIMGTKGASNKRGVLFGSNAIMAMEKLRNCPVMGIPENARVPKVKEIVFPTSYKTHYKRKELKYLIDIAQLQDATICVLHANPRDEMSQSQEDNKQLLTECLEGANVAFHHLHASDPVQAVQIFVESRDSDMIAFINKKHAFFGSVFTSPMVKELGMFSKVPLLVMHDMRN</sequence>
<feature type="domain" description="UspA" evidence="1">
    <location>
        <begin position="2"/>
        <end position="138"/>
    </location>
</feature>
<evidence type="ECO:0000259" key="1">
    <source>
        <dbReference type="Pfam" id="PF00582"/>
    </source>
</evidence>
<comment type="caution">
    <text evidence="2">The sequence shown here is derived from an EMBL/GenBank/DDBJ whole genome shotgun (WGS) entry which is preliminary data.</text>
</comment>
<dbReference type="EMBL" id="REFV01000001">
    <property type="protein sequence ID" value="RMB64104.1"/>
    <property type="molecule type" value="Genomic_DNA"/>
</dbReference>
<dbReference type="InterPro" id="IPR006016">
    <property type="entry name" value="UspA"/>
</dbReference>
<reference evidence="2 3" key="1">
    <citation type="submission" date="2018-10" db="EMBL/GenBank/DDBJ databases">
        <title>Dokdonia luteus sp. nov., isolated from sea water.</title>
        <authorList>
            <person name="Zhou L.Y."/>
            <person name="Du Z.J."/>
        </authorList>
    </citation>
    <scope>NUCLEOTIDE SEQUENCE [LARGE SCALE GENOMIC DNA]</scope>
    <source>
        <strain evidence="2 3">SH27</strain>
    </source>
</reference>
<dbReference type="AlphaFoldDB" id="A0A3M0GHF9"/>
<dbReference type="InterPro" id="IPR014729">
    <property type="entry name" value="Rossmann-like_a/b/a_fold"/>
</dbReference>
<organism evidence="2 3">
    <name type="scientific">Dokdonia sinensis</name>
    <dbReference type="NCBI Taxonomy" id="2479847"/>
    <lineage>
        <taxon>Bacteria</taxon>
        <taxon>Pseudomonadati</taxon>
        <taxon>Bacteroidota</taxon>
        <taxon>Flavobacteriia</taxon>
        <taxon>Flavobacteriales</taxon>
        <taxon>Flavobacteriaceae</taxon>
        <taxon>Dokdonia</taxon>
    </lineage>
</organism>